<sequence length="92" mass="10707">MKRKREVPRFQKKARIENDCNRRNDPKAAPEKMLYPQAFRFLEKKLRNAAHAAASPPKTPNKRNLPRALNAPISRLPLPHHQLRNFIAGSKF</sequence>
<dbReference type="Proteomes" id="UP000544122">
    <property type="component" value="Unassembled WGS sequence"/>
</dbReference>
<reference evidence="1 2" key="1">
    <citation type="submission" date="2020-03" db="EMBL/GenBank/DDBJ databases">
        <title>Bradyrhizobium diversity isolated from nodules of Indigofera sp.</title>
        <authorList>
            <person name="Klepa M."/>
            <person name="Helene L."/>
            <person name="Hungria M."/>
        </authorList>
    </citation>
    <scope>NUCLEOTIDE SEQUENCE [LARGE SCALE GENOMIC DNA]</scope>
    <source>
        <strain evidence="1 2">WSM 1791</strain>
    </source>
</reference>
<proteinExistence type="predicted"/>
<name>A0A7Y4LYK4_9BRAD</name>
<protein>
    <submittedName>
        <fullName evidence="1">Uncharacterized protein</fullName>
    </submittedName>
</protein>
<gene>
    <name evidence="1" type="ORF">HCN58_27960</name>
</gene>
<dbReference type="AlphaFoldDB" id="A0A7Y4LYK4"/>
<comment type="caution">
    <text evidence="1">The sequence shown here is derived from an EMBL/GenBank/DDBJ whole genome shotgun (WGS) entry which is preliminary data.</text>
</comment>
<dbReference type="EMBL" id="JAAVLX010000010">
    <property type="protein sequence ID" value="NOJ43351.1"/>
    <property type="molecule type" value="Genomic_DNA"/>
</dbReference>
<dbReference type="RefSeq" id="WP_171582564.1">
    <property type="nucleotide sequence ID" value="NZ_JAAVLX010000010.1"/>
</dbReference>
<accession>A0A7Y4LYK4</accession>
<evidence type="ECO:0000313" key="1">
    <source>
        <dbReference type="EMBL" id="NOJ43351.1"/>
    </source>
</evidence>
<organism evidence="1 2">
    <name type="scientific">Bradyrhizobium australiense</name>
    <dbReference type="NCBI Taxonomy" id="2721161"/>
    <lineage>
        <taxon>Bacteria</taxon>
        <taxon>Pseudomonadati</taxon>
        <taxon>Pseudomonadota</taxon>
        <taxon>Alphaproteobacteria</taxon>
        <taxon>Hyphomicrobiales</taxon>
        <taxon>Nitrobacteraceae</taxon>
        <taxon>Bradyrhizobium</taxon>
    </lineage>
</organism>
<evidence type="ECO:0000313" key="2">
    <source>
        <dbReference type="Proteomes" id="UP000544122"/>
    </source>
</evidence>
<keyword evidence="2" id="KW-1185">Reference proteome</keyword>